<dbReference type="Proteomes" id="UP000708208">
    <property type="component" value="Unassembled WGS sequence"/>
</dbReference>
<name>A0A8J2PBX6_9HEXA</name>
<protein>
    <submittedName>
        <fullName evidence="1">Uncharacterized protein</fullName>
    </submittedName>
</protein>
<organism evidence="1 2">
    <name type="scientific">Allacma fusca</name>
    <dbReference type="NCBI Taxonomy" id="39272"/>
    <lineage>
        <taxon>Eukaryota</taxon>
        <taxon>Metazoa</taxon>
        <taxon>Ecdysozoa</taxon>
        <taxon>Arthropoda</taxon>
        <taxon>Hexapoda</taxon>
        <taxon>Collembola</taxon>
        <taxon>Symphypleona</taxon>
        <taxon>Sminthuridae</taxon>
        <taxon>Allacma</taxon>
    </lineage>
</organism>
<evidence type="ECO:0000313" key="2">
    <source>
        <dbReference type="Proteomes" id="UP000708208"/>
    </source>
</evidence>
<sequence>MTEKIINKAWKEISDEVGRHGNGPSVSSDDLSVEDIMDTNPVKPQVHSVSDTYLELEMNAFFGDDEDEFIDA</sequence>
<keyword evidence="2" id="KW-1185">Reference proteome</keyword>
<reference evidence="1" key="1">
    <citation type="submission" date="2021-06" db="EMBL/GenBank/DDBJ databases">
        <authorList>
            <person name="Hodson N. C."/>
            <person name="Mongue J. A."/>
            <person name="Jaron S. K."/>
        </authorList>
    </citation>
    <scope>NUCLEOTIDE SEQUENCE</scope>
</reference>
<proteinExistence type="predicted"/>
<dbReference type="EMBL" id="CAJVCH010388637">
    <property type="protein sequence ID" value="CAG7817212.1"/>
    <property type="molecule type" value="Genomic_DNA"/>
</dbReference>
<gene>
    <name evidence="1" type="ORF">AFUS01_LOCUS27790</name>
</gene>
<comment type="caution">
    <text evidence="1">The sequence shown here is derived from an EMBL/GenBank/DDBJ whole genome shotgun (WGS) entry which is preliminary data.</text>
</comment>
<evidence type="ECO:0000313" key="1">
    <source>
        <dbReference type="EMBL" id="CAG7817212.1"/>
    </source>
</evidence>
<accession>A0A8J2PBX6</accession>
<dbReference type="AlphaFoldDB" id="A0A8J2PBX6"/>